<accession>A0A1W6SPW5</accession>
<dbReference type="Proteomes" id="UP000012179">
    <property type="component" value="Chromosome"/>
</dbReference>
<dbReference type="EMBL" id="CP021106">
    <property type="protein sequence ID" value="ARO87850.1"/>
    <property type="molecule type" value="Genomic_DNA"/>
</dbReference>
<dbReference type="eggNOG" id="ENOG50335AZ">
    <property type="taxonomic scope" value="Bacteria"/>
</dbReference>
<evidence type="ECO:0000313" key="1">
    <source>
        <dbReference type="EMBL" id="ARO87850.1"/>
    </source>
</evidence>
<sequence length="98" mass="10504">MATAIERIVVQATPQEKEAIVLKARKLGLPVAELMRRGATAYESTAMDEELGILADKAKAAADRASESIDDVLAFVEASNKRIAAMEAEASTNMRKAL</sequence>
<protein>
    <submittedName>
        <fullName evidence="1">Uncharacterized protein</fullName>
    </submittedName>
</protein>
<keyword evidence="2" id="KW-1185">Reference proteome</keyword>
<name>A0A1W6SPW5_9PROT</name>
<proteinExistence type="predicted"/>
<dbReference type="OrthoDB" id="5297950at2"/>
<dbReference type="KEGG" id="nlc:EBAPG3_008770"/>
<reference evidence="1 2" key="1">
    <citation type="journal article" date="2015" name="Int. J. Syst. Evol. Microbiol.">
        <title>Nitrosospira lacus sp. nov., a psychrotolerant, ammonia-oxidizing bacterium from sandy lake sediment.</title>
        <authorList>
            <person name="Urakawa H."/>
            <person name="Garcia J.C."/>
            <person name="Nielsen J.L."/>
            <person name="Le V.Q."/>
            <person name="Kozlowski J.A."/>
            <person name="Stein L.Y."/>
            <person name="Lim C.K."/>
            <person name="Pommerening-Roser A."/>
            <person name="Martens-Habbena W."/>
            <person name="Stahl D.A."/>
            <person name="Klotz M.G."/>
        </authorList>
    </citation>
    <scope>NUCLEOTIDE SEQUENCE [LARGE SCALE GENOMIC DNA]</scope>
    <source>
        <strain evidence="1 2">APG3</strain>
    </source>
</reference>
<evidence type="ECO:0000313" key="2">
    <source>
        <dbReference type="Proteomes" id="UP000012179"/>
    </source>
</evidence>
<dbReference type="AlphaFoldDB" id="A0A1W6SPW5"/>
<gene>
    <name evidence="1" type="ORF">EBAPG3_008770</name>
</gene>
<organism evidence="1 2">
    <name type="scientific">Nitrosospira lacus</name>
    <dbReference type="NCBI Taxonomy" id="1288494"/>
    <lineage>
        <taxon>Bacteria</taxon>
        <taxon>Pseudomonadati</taxon>
        <taxon>Pseudomonadota</taxon>
        <taxon>Betaproteobacteria</taxon>
        <taxon>Nitrosomonadales</taxon>
        <taxon>Nitrosomonadaceae</taxon>
        <taxon>Nitrosospira</taxon>
    </lineage>
</organism>